<feature type="signal peptide" evidence="12">
    <location>
        <begin position="1"/>
        <end position="23"/>
    </location>
</feature>
<keyword evidence="6" id="KW-0378">Hydrolase</keyword>
<organism evidence="14 15">
    <name type="scientific">Lymnaea stagnalis</name>
    <name type="common">Great pond snail</name>
    <name type="synonym">Helix stagnalis</name>
    <dbReference type="NCBI Taxonomy" id="6523"/>
    <lineage>
        <taxon>Eukaryota</taxon>
        <taxon>Metazoa</taxon>
        <taxon>Spiralia</taxon>
        <taxon>Lophotrochozoa</taxon>
        <taxon>Mollusca</taxon>
        <taxon>Gastropoda</taxon>
        <taxon>Heterobranchia</taxon>
        <taxon>Euthyneura</taxon>
        <taxon>Panpulmonata</taxon>
        <taxon>Hygrophila</taxon>
        <taxon>Lymnaeoidea</taxon>
        <taxon>Lymnaeidae</taxon>
        <taxon>Lymnaea</taxon>
    </lineage>
</organism>
<evidence type="ECO:0000256" key="5">
    <source>
        <dbReference type="ARBA" id="ARBA00012595"/>
    </source>
</evidence>
<evidence type="ECO:0000256" key="11">
    <source>
        <dbReference type="SAM" id="MobiDB-lite"/>
    </source>
</evidence>
<feature type="compositionally biased region" description="Polar residues" evidence="11">
    <location>
        <begin position="975"/>
        <end position="993"/>
    </location>
</feature>
<comment type="caution">
    <text evidence="14">The sequence shown here is derived from an EMBL/GenBank/DDBJ whole genome shotgun (WGS) entry which is preliminary data.</text>
</comment>
<comment type="cofactor">
    <cofactor evidence="3">
        <name>chloride</name>
        <dbReference type="ChEBI" id="CHEBI:17996"/>
    </cofactor>
</comment>
<dbReference type="Gene3D" id="3.20.20.80">
    <property type="entry name" value="Glycosidases"/>
    <property type="match status" value="1"/>
</dbReference>
<keyword evidence="9" id="KW-0326">Glycosidase</keyword>
<evidence type="ECO:0000256" key="7">
    <source>
        <dbReference type="ARBA" id="ARBA00023214"/>
    </source>
</evidence>
<dbReference type="GO" id="GO:0005975">
    <property type="term" value="P:carbohydrate metabolic process"/>
    <property type="evidence" value="ECO:0007669"/>
    <property type="project" value="InterPro"/>
</dbReference>
<reference evidence="14 15" key="1">
    <citation type="submission" date="2024-04" db="EMBL/GenBank/DDBJ databases">
        <authorList>
            <consortium name="Genoscope - CEA"/>
            <person name="William W."/>
        </authorList>
    </citation>
    <scope>NUCLEOTIDE SEQUENCE [LARGE SCALE GENOMIC DNA]</scope>
</reference>
<proteinExistence type="inferred from homology"/>
<accession>A0AAV2GXD1</accession>
<protein>
    <recommendedName>
        <fullName evidence="5">alpha-amylase</fullName>
        <ecNumber evidence="5">3.2.1.1</ecNumber>
    </recommendedName>
</protein>
<evidence type="ECO:0000256" key="3">
    <source>
        <dbReference type="ARBA" id="ARBA00001923"/>
    </source>
</evidence>
<dbReference type="GO" id="GO:0043169">
    <property type="term" value="F:cation binding"/>
    <property type="evidence" value="ECO:0007669"/>
    <property type="project" value="InterPro"/>
</dbReference>
<evidence type="ECO:0000256" key="2">
    <source>
        <dbReference type="ARBA" id="ARBA00001913"/>
    </source>
</evidence>
<dbReference type="InterPro" id="IPR006047">
    <property type="entry name" value="GH13_cat_dom"/>
</dbReference>
<keyword evidence="8" id="KW-0119">Carbohydrate metabolism</keyword>
<evidence type="ECO:0000256" key="4">
    <source>
        <dbReference type="ARBA" id="ARBA00008061"/>
    </source>
</evidence>
<evidence type="ECO:0000256" key="1">
    <source>
        <dbReference type="ARBA" id="ARBA00000548"/>
    </source>
</evidence>
<evidence type="ECO:0000259" key="13">
    <source>
        <dbReference type="SMART" id="SM00642"/>
    </source>
</evidence>
<gene>
    <name evidence="14" type="ORF">GSLYS_00000210001</name>
</gene>
<evidence type="ECO:0000313" key="15">
    <source>
        <dbReference type="Proteomes" id="UP001497497"/>
    </source>
</evidence>
<dbReference type="SUPFAM" id="SSF51011">
    <property type="entry name" value="Glycosyl hydrolase domain"/>
    <property type="match status" value="1"/>
</dbReference>
<evidence type="ECO:0000256" key="6">
    <source>
        <dbReference type="ARBA" id="ARBA00022801"/>
    </source>
</evidence>
<dbReference type="InterPro" id="IPR006046">
    <property type="entry name" value="Alpha_amylase"/>
</dbReference>
<feature type="domain" description="Glycosyl hydrolase family 13 catalytic" evidence="13">
    <location>
        <begin position="35"/>
        <end position="400"/>
    </location>
</feature>
<name>A0AAV2GXD1_LYMST</name>
<keyword evidence="12" id="KW-0732">Signal</keyword>
<dbReference type="EC" id="3.2.1.1" evidence="5"/>
<evidence type="ECO:0000313" key="14">
    <source>
        <dbReference type="EMBL" id="CAL1526033.1"/>
    </source>
</evidence>
<keyword evidence="7" id="KW-0868">Chloride</keyword>
<evidence type="ECO:0000256" key="12">
    <source>
        <dbReference type="SAM" id="SignalP"/>
    </source>
</evidence>
<evidence type="ECO:0000256" key="10">
    <source>
        <dbReference type="RuleBase" id="RU003615"/>
    </source>
</evidence>
<feature type="chain" id="PRO_5043774467" description="alpha-amylase" evidence="12">
    <location>
        <begin position="24"/>
        <end position="2094"/>
    </location>
</feature>
<dbReference type="CDD" id="cd11317">
    <property type="entry name" value="AmyAc_bac_euk_AmyA"/>
    <property type="match status" value="1"/>
</dbReference>
<dbReference type="Pfam" id="PF00128">
    <property type="entry name" value="Alpha-amylase"/>
    <property type="match status" value="1"/>
</dbReference>
<dbReference type="Proteomes" id="UP001497497">
    <property type="component" value="Unassembled WGS sequence"/>
</dbReference>
<dbReference type="PRINTS" id="PR00110">
    <property type="entry name" value="ALPHAAMYLASE"/>
</dbReference>
<dbReference type="GO" id="GO:0004556">
    <property type="term" value="F:alpha-amylase activity"/>
    <property type="evidence" value="ECO:0007669"/>
    <property type="project" value="UniProtKB-EC"/>
</dbReference>
<dbReference type="EMBL" id="CAXITT010000001">
    <property type="protein sequence ID" value="CAL1526033.1"/>
    <property type="molecule type" value="Genomic_DNA"/>
</dbReference>
<dbReference type="SMART" id="SM00642">
    <property type="entry name" value="Aamy"/>
    <property type="match status" value="1"/>
</dbReference>
<dbReference type="PANTHER" id="PTHR43447">
    <property type="entry name" value="ALPHA-AMYLASE"/>
    <property type="match status" value="1"/>
</dbReference>
<comment type="similarity">
    <text evidence="4 10">Belongs to the glycosyl hydrolase 13 family.</text>
</comment>
<comment type="catalytic activity">
    <reaction evidence="1">
        <text>Endohydrolysis of (1-&gt;4)-alpha-D-glucosidic linkages in polysaccharides containing three or more (1-&gt;4)-alpha-linked D-glucose units.</text>
        <dbReference type="EC" id="3.2.1.1"/>
    </reaction>
</comment>
<keyword evidence="15" id="KW-1185">Reference proteome</keyword>
<evidence type="ECO:0000256" key="8">
    <source>
        <dbReference type="ARBA" id="ARBA00023277"/>
    </source>
</evidence>
<sequence length="2094" mass="232674">MNLSIGTMWVCYILLVFVGTSCALYTDPHCKGDTGTIVHLFEWKWTDIEKECEYLAKAGYCAVQTSVATEHKIGEDHSWTERYQAASYVLKSRSGTEDQFARMVKTCNDHGVRIIVDVVLNRLARDENGVGYAGTSFNSKTFLYPGILNLTAANFHAVNDCSDPRAPLTSTSSIDDIRKCRVEGCPDLDQSQPFVRKKMDELLNRLEAHGVAGFRVGEAKNMDPEDLKVIYGNAHNVQMSDRPVIINEVFNTIADAVKPEEYYDLGLVTEFRYSQRIGDALTKKDYSKLCDIFNSLIKEENALIFVDNHETQRGRDSSGSTILTYQKPSLYKLAQAFTLASGYGTQRVMSSYFFTDAEAGPPMDVSHTITDVTVNEDGACDGGWVCEHRWPLIAGVVKYSNRVRRSLRHSCKATPTTVSFMRGDDNLFWMTADENLDSYEVSTELEAGQYCNMLTDCKDKYTVDASGSVIINSSMDGVVALFKDPNQPATIAVTDSTTELSMTDALTTTEEPLNTQEFTTEELFANQDLTTEELLTTGDIRTEELLNTKGFTTEDPKAMGAATGAFFTNDFKVTADGLNQRTAVDGLLISESFDVYDQGTTIDSSNNQWPTDVSINIQSTKDGSDNIQWATDESNNNQWTTDGSNSNNIHWTSDGSDYNQWTTDGLNSVLWTTDGSDNSQWTTDGSNNIHWTTDGSNNNQWTTDESNINQWNTDGSNTNQLTTDGSSSHYHFTTNGVNTEVVSTLAPTPSGPNWQRTVILVEKQTSPGQDLFLRGGLESSHTTGGCSSADYQSNPCAIPIRHRGLNMTDETPGRDSWAKGDNYLDWFGPETDQGTFKGAAAQGTPAQWTTNDPSKKYFNLLNKYGDQYWLVDVDMDCDKSYDGFFEFKGVLSNGWEVVSNANNDCTGDGAVPFPFHDTNHIGRCGYLNVYHWGTGQCEIHQLEYVATTTQKQSGVTTLASSYGEATTVTEAGHSVDTNGAVTGQPSDLQTTPTGPDWRRTVLLVEKQPNSGEDVFFRGGIDQRLLNNTKACETDNYAQNPCVIPIRHRDLNMTDATPARNAWAEGDNYLDWYGAEVNQGTDNGVVAVGTPGQLTSNNSANQYYNLINKYGDNYWIVDVDMDCSRSYGGLFEFDGVLSSGWETGLDLDSDCEGDGAVPFPYHDGNHIGRCGYVNVYHWGTGRCEIHPLDDDVTTTPPYSSTQGAVDEFTTADTSYTAEDTTEWWPVYDNTFADSPLNTTAAPTVAPDWQRTVILLQKQAGAGQQVFLRGGIDPAHVKDNSTCETKDFEKNACAIPISHRILEMSTTSPARDTWAKGDDFLNWKGPEFHQGEYNRVIAQGTPGQITSNRSEDQYFNLLNKYGDDFWIVDVDMDCSRSNEGFFEFYGILPPSAELVTDLTNDCTGDGAVPFPYHDANHIGRCGYINVYEWERGQCEIHPFEVPTTTEATTEPTTPLPTTATESTWKRTVILLQKPADVGEHVFIRGGIDPAHVSDNTTCQTKEYEKNACAIPIRHLSLEMSTTSAARDTWAKGDNFLDWNGPEFYQNEYNRVIPQGTPGQITSNRSEDQFFNILNRYGDDFWIVDVDMDCSRSNEGFFEFYGVLPPSAELVTDLTNDCTGDGAVPFPYHDANHIGRCGYINVYEWERGQCEIHPFEGPTTTEATTELTTPLPTTPIDTTWQRTVILLQKPADVDEYVFIRGGIDPAYVSDNTTCETKDYTTNECAIPIRHRALGMSASTIPRDTWATGDEFLDWNGPEYYQKDYNRVIAQGTPGQVTTNSSSDPYYNILNRYGDDYWLVDVDMNCDRTSNGFFEFYGVQSPSAESFINLTNDCTGDGAVPFPYHDNNHIGRCGYVNVYHWGTGQCEIHPFQGPTTPVITTELTTTLPTTPVDLTWQRTVILVQKKADDGEDVFIRGGIDPSHVSDNTTCDRKEFDVNECVIPIKHRTLGMTNVSPAREAWVKGDSYLDWSGPEFTQQLYNRVIAQGTPGQVTSNNSANQFYNSLNRYGDDYWLVDVDMMCTRTDNGLFEFYAVQAPGAEGTSNLSNDCTGDGAVPFPYHDNNHIGRCGYVNVYHWGTGQCEIRSFHSLAEGGIDIIG</sequence>
<feature type="region of interest" description="Disordered" evidence="11">
    <location>
        <begin position="975"/>
        <end position="995"/>
    </location>
</feature>
<dbReference type="InterPro" id="IPR017853">
    <property type="entry name" value="GH"/>
</dbReference>
<comment type="cofactor">
    <cofactor evidence="2">
        <name>Ca(2+)</name>
        <dbReference type="ChEBI" id="CHEBI:29108"/>
    </cofactor>
</comment>
<evidence type="ECO:0000256" key="9">
    <source>
        <dbReference type="ARBA" id="ARBA00023295"/>
    </source>
</evidence>
<dbReference type="SUPFAM" id="SSF51445">
    <property type="entry name" value="(Trans)glycosidases"/>
    <property type="match status" value="1"/>
</dbReference>